<evidence type="ECO:0000313" key="2">
    <source>
        <dbReference type="Proteomes" id="UP000054018"/>
    </source>
</evidence>
<dbReference type="Proteomes" id="UP000054018">
    <property type="component" value="Unassembled WGS sequence"/>
</dbReference>
<dbReference type="AlphaFoldDB" id="A0A0C9YW43"/>
<proteinExistence type="predicted"/>
<protein>
    <submittedName>
        <fullName evidence="1">Uncharacterized protein</fullName>
    </submittedName>
</protein>
<keyword evidence="2" id="KW-1185">Reference proteome</keyword>
<sequence length="86" mass="9723">MTPSYPCYGTSNIVRCGDARVHMILYGWKACYLDRLSLTPGHRKASLTQGRSIGAPRVCSRQRSLLFGRLRTYAQAMFAVLPKLMR</sequence>
<reference evidence="2" key="2">
    <citation type="submission" date="2015-01" db="EMBL/GenBank/DDBJ databases">
        <title>Evolutionary Origins and Diversification of the Mycorrhizal Mutualists.</title>
        <authorList>
            <consortium name="DOE Joint Genome Institute"/>
            <consortium name="Mycorrhizal Genomics Consortium"/>
            <person name="Kohler A."/>
            <person name="Kuo A."/>
            <person name="Nagy L.G."/>
            <person name="Floudas D."/>
            <person name="Copeland A."/>
            <person name="Barry K.W."/>
            <person name="Cichocki N."/>
            <person name="Veneault-Fourrey C."/>
            <person name="LaButti K."/>
            <person name="Lindquist E.A."/>
            <person name="Lipzen A."/>
            <person name="Lundell T."/>
            <person name="Morin E."/>
            <person name="Murat C."/>
            <person name="Riley R."/>
            <person name="Ohm R."/>
            <person name="Sun H."/>
            <person name="Tunlid A."/>
            <person name="Henrissat B."/>
            <person name="Grigoriev I.V."/>
            <person name="Hibbett D.S."/>
            <person name="Martin F."/>
        </authorList>
    </citation>
    <scope>NUCLEOTIDE SEQUENCE [LARGE SCALE GENOMIC DNA]</scope>
    <source>
        <strain evidence="2">441</strain>
    </source>
</reference>
<reference evidence="1 2" key="1">
    <citation type="submission" date="2014-04" db="EMBL/GenBank/DDBJ databases">
        <authorList>
            <consortium name="DOE Joint Genome Institute"/>
            <person name="Kuo A."/>
            <person name="Kohler A."/>
            <person name="Costa M.D."/>
            <person name="Nagy L.G."/>
            <person name="Floudas D."/>
            <person name="Copeland A."/>
            <person name="Barry K.W."/>
            <person name="Cichocki N."/>
            <person name="Veneault-Fourrey C."/>
            <person name="LaButti K."/>
            <person name="Lindquist E.A."/>
            <person name="Lipzen A."/>
            <person name="Lundell T."/>
            <person name="Morin E."/>
            <person name="Murat C."/>
            <person name="Sun H."/>
            <person name="Tunlid A."/>
            <person name="Henrissat B."/>
            <person name="Grigoriev I.V."/>
            <person name="Hibbett D.S."/>
            <person name="Martin F."/>
            <person name="Nordberg H.P."/>
            <person name="Cantor M.N."/>
            <person name="Hua S.X."/>
        </authorList>
    </citation>
    <scope>NUCLEOTIDE SEQUENCE [LARGE SCALE GENOMIC DNA]</scope>
    <source>
        <strain evidence="1 2">441</strain>
    </source>
</reference>
<name>A0A0C9YW43_9AGAM</name>
<dbReference type="HOGENOM" id="CLU_2498693_0_0_1"/>
<dbReference type="EMBL" id="KN833811">
    <property type="protein sequence ID" value="KIK18189.1"/>
    <property type="molecule type" value="Genomic_DNA"/>
</dbReference>
<organism evidence="1 2">
    <name type="scientific">Pisolithus microcarpus 441</name>
    <dbReference type="NCBI Taxonomy" id="765257"/>
    <lineage>
        <taxon>Eukaryota</taxon>
        <taxon>Fungi</taxon>
        <taxon>Dikarya</taxon>
        <taxon>Basidiomycota</taxon>
        <taxon>Agaricomycotina</taxon>
        <taxon>Agaricomycetes</taxon>
        <taxon>Agaricomycetidae</taxon>
        <taxon>Boletales</taxon>
        <taxon>Sclerodermatineae</taxon>
        <taxon>Pisolithaceae</taxon>
        <taxon>Pisolithus</taxon>
    </lineage>
</organism>
<evidence type="ECO:0000313" key="1">
    <source>
        <dbReference type="EMBL" id="KIK18189.1"/>
    </source>
</evidence>
<accession>A0A0C9YW43</accession>
<gene>
    <name evidence="1" type="ORF">PISMIDRAFT_197058</name>
</gene>